<name>A0ABS5JI43_9GAMM</name>
<dbReference type="Proteomes" id="UP000680634">
    <property type="component" value="Unassembled WGS sequence"/>
</dbReference>
<reference evidence="2" key="1">
    <citation type="submission" date="2023-07" db="EMBL/GenBank/DDBJ databases">
        <title>Genome-inferred correspondence between phylogeny and metabolic traits in the wild Drosophila gut microbiome.</title>
        <authorList>
            <person name="Bueno E."/>
            <person name="Blow F."/>
            <person name="Douglas A.E."/>
        </authorList>
    </citation>
    <scope>NUCLEOTIDE SEQUENCE [LARGE SCALE GENOMIC DNA]</scope>
    <source>
        <strain evidence="2">JGM97</strain>
    </source>
</reference>
<evidence type="ECO:0000313" key="1">
    <source>
        <dbReference type="EMBL" id="MBS0969499.1"/>
    </source>
</evidence>
<dbReference type="RefSeq" id="WP_101854572.1">
    <property type="nucleotide sequence ID" value="NZ_JAERKB010000007.1"/>
</dbReference>
<protein>
    <submittedName>
        <fullName evidence="1">SIR2 family protein</fullName>
    </submittedName>
</protein>
<dbReference type="Pfam" id="PF13289">
    <property type="entry name" value="SIR2_2"/>
    <property type="match status" value="1"/>
</dbReference>
<proteinExistence type="predicted"/>
<evidence type="ECO:0000313" key="2">
    <source>
        <dbReference type="Proteomes" id="UP000680634"/>
    </source>
</evidence>
<organism evidence="1 2">
    <name type="scientific">Nissabacter archeti</name>
    <dbReference type="NCBI Taxonomy" id="1917880"/>
    <lineage>
        <taxon>Bacteria</taxon>
        <taxon>Pseudomonadati</taxon>
        <taxon>Pseudomonadota</taxon>
        <taxon>Gammaproteobacteria</taxon>
        <taxon>Enterobacterales</taxon>
        <taxon>Yersiniaceae</taxon>
        <taxon>Nissabacter</taxon>
    </lineage>
</organism>
<accession>A0ABS5JI43</accession>
<comment type="caution">
    <text evidence="1">The sequence shown here is derived from an EMBL/GenBank/DDBJ whole genome shotgun (WGS) entry which is preliminary data.</text>
</comment>
<gene>
    <name evidence="1" type="ORF">JK232_11415</name>
</gene>
<keyword evidence="2" id="KW-1185">Reference proteome</keyword>
<sequence>MIEDFDYDGVSQKKNVLSIDSYDELKLKFQGKRVCLFLGAGFSKAWDDSYPLSDDVFSISEKESVEQIKKYGFFSLFEALNLKWADENATLKEKASVFKNFKYNIDIYKRYPSLLPSHLDRQTMDLFEKQVKLYIKNKFSKLVAPSEFKLVTKGGLKKEKASIVNFFKGLKLSSSVDVVTTNYDIVIDKVLKRAMPEKTILRGFPVHLNQELQCPKRGGVGLYKLNGGFEVVSDGESFKIDYDSLSDSKISPNIILPSNDQDYSDKYFKNAFIKSSGQLRNADVLIFVGYSFPEEDYVIQFLLKTFLDVDSLDKETVIVSRSEKSAVECHERACKIFSELNDKSGLYYFKGSFLDLCSGA</sequence>
<dbReference type="EMBL" id="JAERKB010000007">
    <property type="protein sequence ID" value="MBS0969499.1"/>
    <property type="molecule type" value="Genomic_DNA"/>
</dbReference>